<keyword evidence="2" id="KW-1185">Reference proteome</keyword>
<sequence length="208" mass="22552">MIEQEAKEPSDPETAPQVAVSTADSRLYVGLNHHLVLDPEDGGDAKTGPRLAELLRRVDIYTAKLSRRVSRESVTPAMAARDACLGASGHPDGIGATLLKVVGLYPPGTFVELANGETAVVIKRGEKAHTPIVASLRREDGGLLTQPERRDTLRAGLTVRKGVEPSRVRVSFDHRRVLACVAASSVRPWRVRFKERASPAAFLASEWC</sequence>
<name>A0A1Q8YGS1_9BURK</name>
<proteinExistence type="predicted"/>
<gene>
    <name evidence="1" type="ORF">BLL52_1091</name>
</gene>
<protein>
    <submittedName>
        <fullName evidence="1">Uncharacterized protein</fullName>
    </submittedName>
</protein>
<organism evidence="1 2">
    <name type="scientific">Rhodoferax antarcticus ANT.BR</name>
    <dbReference type="NCBI Taxonomy" id="1111071"/>
    <lineage>
        <taxon>Bacteria</taxon>
        <taxon>Pseudomonadati</taxon>
        <taxon>Pseudomonadota</taxon>
        <taxon>Betaproteobacteria</taxon>
        <taxon>Burkholderiales</taxon>
        <taxon>Comamonadaceae</taxon>
        <taxon>Rhodoferax</taxon>
    </lineage>
</organism>
<dbReference type="Proteomes" id="UP000185911">
    <property type="component" value="Unassembled WGS sequence"/>
</dbReference>
<dbReference type="AlphaFoldDB" id="A0A1Q8YGS1"/>
<accession>A0A1Q8YGS1</accession>
<comment type="caution">
    <text evidence="1">The sequence shown here is derived from an EMBL/GenBank/DDBJ whole genome shotgun (WGS) entry which is preliminary data.</text>
</comment>
<dbReference type="RefSeq" id="WP_139313303.1">
    <property type="nucleotide sequence ID" value="NZ_MSYM01000008.1"/>
</dbReference>
<dbReference type="EMBL" id="MSYM01000008">
    <property type="protein sequence ID" value="OLP07261.1"/>
    <property type="molecule type" value="Genomic_DNA"/>
</dbReference>
<reference evidence="1 2" key="1">
    <citation type="submission" date="2017-01" db="EMBL/GenBank/DDBJ databases">
        <title>Genome sequence of Rhodoferax antarcticus ANT.BR, a psychrophilic purple nonsulfur bacterium from an Antarctic microbial mat.</title>
        <authorList>
            <person name="Baker J."/>
            <person name="Riester C."/>
            <person name="Skinner B."/>
            <person name="Newell A."/>
            <person name="Swingley W."/>
            <person name="Madigan M."/>
            <person name="Jung D."/>
            <person name="Asao M."/>
            <person name="Chen M."/>
            <person name="Loughlin P."/>
            <person name="Pan H."/>
            <person name="Lin S."/>
            <person name="Li N."/>
            <person name="Shaw J."/>
            <person name="Prado M."/>
            <person name="Sherman C."/>
            <person name="Li X."/>
            <person name="Tang J."/>
            <person name="Blankenship R."/>
            <person name="Zhao T."/>
            <person name="Touchman J."/>
            <person name="Sattley M."/>
        </authorList>
    </citation>
    <scope>NUCLEOTIDE SEQUENCE [LARGE SCALE GENOMIC DNA]</scope>
    <source>
        <strain evidence="1 2">ANT.BR</strain>
    </source>
</reference>
<evidence type="ECO:0000313" key="1">
    <source>
        <dbReference type="EMBL" id="OLP07261.1"/>
    </source>
</evidence>
<evidence type="ECO:0000313" key="2">
    <source>
        <dbReference type="Proteomes" id="UP000185911"/>
    </source>
</evidence>